<protein>
    <submittedName>
        <fullName evidence="1">Uncharacterized protein</fullName>
    </submittedName>
</protein>
<keyword evidence="2" id="KW-1185">Reference proteome</keyword>
<gene>
    <name evidence="1" type="ORF">JK363_27345</name>
</gene>
<name>A0ABS1NJP5_9ACTN</name>
<dbReference type="Proteomes" id="UP000634229">
    <property type="component" value="Unassembled WGS sequence"/>
</dbReference>
<accession>A0ABS1NJP5</accession>
<proteinExistence type="predicted"/>
<dbReference type="EMBL" id="JAERRF010000018">
    <property type="protein sequence ID" value="MBL1100324.1"/>
    <property type="molecule type" value="Genomic_DNA"/>
</dbReference>
<evidence type="ECO:0000313" key="2">
    <source>
        <dbReference type="Proteomes" id="UP000634229"/>
    </source>
</evidence>
<evidence type="ECO:0000313" key="1">
    <source>
        <dbReference type="EMBL" id="MBL1100324.1"/>
    </source>
</evidence>
<sequence>MEPTMTTRALPWTPPIGVQLLPAGRWWDAVRVPVHLGDDALHLLGENTGAVIGDSLGRALWWLIKPGAAVHWDPLPSVKVYGDTAYVEVPSTERTAGPGVHWRVPPTAEHLTGAAALHFALQVASQDAEVARRRGRT</sequence>
<organism evidence="1 2">
    <name type="scientific">Streptomyces coffeae</name>
    <dbReference type="NCBI Taxonomy" id="621382"/>
    <lineage>
        <taxon>Bacteria</taxon>
        <taxon>Bacillati</taxon>
        <taxon>Actinomycetota</taxon>
        <taxon>Actinomycetes</taxon>
        <taxon>Kitasatosporales</taxon>
        <taxon>Streptomycetaceae</taxon>
        <taxon>Streptomyces</taxon>
    </lineage>
</organism>
<reference evidence="1 2" key="1">
    <citation type="submission" date="2021-01" db="EMBL/GenBank/DDBJ databases">
        <title>WGS of actinomycetes isolated from Thailand.</title>
        <authorList>
            <person name="Thawai C."/>
        </authorList>
    </citation>
    <scope>NUCLEOTIDE SEQUENCE [LARGE SCALE GENOMIC DNA]</scope>
    <source>
        <strain evidence="1 2">CA1R205</strain>
    </source>
</reference>
<comment type="caution">
    <text evidence="1">The sequence shown here is derived from an EMBL/GenBank/DDBJ whole genome shotgun (WGS) entry which is preliminary data.</text>
</comment>